<dbReference type="EMBL" id="JAPWTJ010000369">
    <property type="protein sequence ID" value="KAJ8979146.1"/>
    <property type="molecule type" value="Genomic_DNA"/>
</dbReference>
<accession>A0ABQ9JLP4</accession>
<gene>
    <name evidence="1" type="ORF">NQ317_016766</name>
</gene>
<proteinExistence type="predicted"/>
<name>A0ABQ9JLP4_9CUCU</name>
<evidence type="ECO:0000313" key="2">
    <source>
        <dbReference type="Proteomes" id="UP001162164"/>
    </source>
</evidence>
<comment type="caution">
    <text evidence="1">The sequence shown here is derived from an EMBL/GenBank/DDBJ whole genome shotgun (WGS) entry which is preliminary data.</text>
</comment>
<keyword evidence="2" id="KW-1185">Reference proteome</keyword>
<reference evidence="1" key="1">
    <citation type="journal article" date="2023" name="Insect Mol. Biol.">
        <title>Genome sequencing provides insights into the evolution of gene families encoding plant cell wall-degrading enzymes in longhorned beetles.</title>
        <authorList>
            <person name="Shin N.R."/>
            <person name="Okamura Y."/>
            <person name="Kirsch R."/>
            <person name="Pauchet Y."/>
        </authorList>
    </citation>
    <scope>NUCLEOTIDE SEQUENCE</scope>
    <source>
        <strain evidence="1">MMC_N1</strain>
    </source>
</reference>
<evidence type="ECO:0000313" key="1">
    <source>
        <dbReference type="EMBL" id="KAJ8979146.1"/>
    </source>
</evidence>
<dbReference type="Proteomes" id="UP001162164">
    <property type="component" value="Unassembled WGS sequence"/>
</dbReference>
<organism evidence="1 2">
    <name type="scientific">Molorchus minor</name>
    <dbReference type="NCBI Taxonomy" id="1323400"/>
    <lineage>
        <taxon>Eukaryota</taxon>
        <taxon>Metazoa</taxon>
        <taxon>Ecdysozoa</taxon>
        <taxon>Arthropoda</taxon>
        <taxon>Hexapoda</taxon>
        <taxon>Insecta</taxon>
        <taxon>Pterygota</taxon>
        <taxon>Neoptera</taxon>
        <taxon>Endopterygota</taxon>
        <taxon>Coleoptera</taxon>
        <taxon>Polyphaga</taxon>
        <taxon>Cucujiformia</taxon>
        <taxon>Chrysomeloidea</taxon>
        <taxon>Cerambycidae</taxon>
        <taxon>Lamiinae</taxon>
        <taxon>Monochamini</taxon>
        <taxon>Molorchus</taxon>
    </lineage>
</organism>
<protein>
    <submittedName>
        <fullName evidence="1">Uncharacterized protein</fullName>
    </submittedName>
</protein>
<sequence>MAYKFYLYWGTRRLFKKYILLISKGYLGSRHKLGVAYDLPNVSTVEEYAANKHEKRRRHRRDLYTRFESIMDSVLICGGLPNARLADLVVHLTPPELVCFYRVASLKELDMKVDLVFIEHYVKPHDDLVENPQLCLKNFYAYFFKFPLQYLSDEEPEEHKLYQSAYRIGRRNKQQQCSELFPDCPISLIDLALGYYSSYDKT</sequence>